<organism evidence="3 4">
    <name type="scientific">Mizuhopecten yessoensis</name>
    <name type="common">Japanese scallop</name>
    <name type="synonym">Patinopecten yessoensis</name>
    <dbReference type="NCBI Taxonomy" id="6573"/>
    <lineage>
        <taxon>Eukaryota</taxon>
        <taxon>Metazoa</taxon>
        <taxon>Spiralia</taxon>
        <taxon>Lophotrochozoa</taxon>
        <taxon>Mollusca</taxon>
        <taxon>Bivalvia</taxon>
        <taxon>Autobranchia</taxon>
        <taxon>Pteriomorphia</taxon>
        <taxon>Pectinida</taxon>
        <taxon>Pectinoidea</taxon>
        <taxon>Pectinidae</taxon>
        <taxon>Mizuhopecten</taxon>
    </lineage>
</organism>
<proteinExistence type="predicted"/>
<evidence type="ECO:0000313" key="3">
    <source>
        <dbReference type="EMBL" id="OWF44235.1"/>
    </source>
</evidence>
<feature type="region of interest" description="Disordered" evidence="1">
    <location>
        <begin position="289"/>
        <end position="322"/>
    </location>
</feature>
<dbReference type="EMBL" id="NEDP02004843">
    <property type="protein sequence ID" value="OWF44235.1"/>
    <property type="molecule type" value="Genomic_DNA"/>
</dbReference>
<dbReference type="SUPFAM" id="SSF52540">
    <property type="entry name" value="P-loop containing nucleoside triphosphate hydrolases"/>
    <property type="match status" value="1"/>
</dbReference>
<feature type="compositionally biased region" description="Polar residues" evidence="1">
    <location>
        <begin position="294"/>
        <end position="308"/>
    </location>
</feature>
<reference evidence="3 4" key="1">
    <citation type="journal article" date="2017" name="Nat. Ecol. Evol.">
        <title>Scallop genome provides insights into evolution of bilaterian karyotype and development.</title>
        <authorList>
            <person name="Wang S."/>
            <person name="Zhang J."/>
            <person name="Jiao W."/>
            <person name="Li J."/>
            <person name="Xun X."/>
            <person name="Sun Y."/>
            <person name="Guo X."/>
            <person name="Huan P."/>
            <person name="Dong B."/>
            <person name="Zhang L."/>
            <person name="Hu X."/>
            <person name="Sun X."/>
            <person name="Wang J."/>
            <person name="Zhao C."/>
            <person name="Wang Y."/>
            <person name="Wang D."/>
            <person name="Huang X."/>
            <person name="Wang R."/>
            <person name="Lv J."/>
            <person name="Li Y."/>
            <person name="Zhang Z."/>
            <person name="Liu B."/>
            <person name="Lu W."/>
            <person name="Hui Y."/>
            <person name="Liang J."/>
            <person name="Zhou Z."/>
            <person name="Hou R."/>
            <person name="Li X."/>
            <person name="Liu Y."/>
            <person name="Li H."/>
            <person name="Ning X."/>
            <person name="Lin Y."/>
            <person name="Zhao L."/>
            <person name="Xing Q."/>
            <person name="Dou J."/>
            <person name="Li Y."/>
            <person name="Mao J."/>
            <person name="Guo H."/>
            <person name="Dou H."/>
            <person name="Li T."/>
            <person name="Mu C."/>
            <person name="Jiang W."/>
            <person name="Fu Q."/>
            <person name="Fu X."/>
            <person name="Miao Y."/>
            <person name="Liu J."/>
            <person name="Yu Q."/>
            <person name="Li R."/>
            <person name="Liao H."/>
            <person name="Li X."/>
            <person name="Kong Y."/>
            <person name="Jiang Z."/>
            <person name="Chourrout D."/>
            <person name="Li R."/>
            <person name="Bao Z."/>
        </authorList>
    </citation>
    <scope>NUCLEOTIDE SEQUENCE [LARGE SCALE GENOMIC DNA]</scope>
    <source>
        <strain evidence="3 4">PY_sf001</strain>
    </source>
</reference>
<sequence>MAAAKYQSTNFARITRLVFDVIPDLFQDLLIARLAPSGLAHALTNQKDQVFPLLNGQQKKILYPQGGLFQGSVKDLDTSLLFNLLRNLGNIPPHQNGWGKVPDKADRSLSANIDRLRMQRNEVVHAPNASLSDGEFQARWDIIRQSVEEIQNSELNTGRFVVAVDTTFTMRMDPSTEKNFITLTAQIEDESEESMVAKKLRYENGMQKKIKTQTIKLTFIGHAGAGKTCLMRQLLRKHIKKDVRDPTNAAELLTKRLQYHLKSKERKKIGRGKDAELCRIRMRRLQKNYRDDNITVNPPLNEDSNTSGQRDDPEMERTEESQYRITEEAITKDQKEDIDNIMKEGDSLDDSSMAYVTLFDFGGDKVFHNSHHCIMSANSIYLLVFDVSEWEKPEKQESITDEIVHWLNSVATYAKDESAKKKGVPPVILVGSHMDKVTTDEENILDKIYEKLDKYQVIKDIRDDHVVECIFIRELNNSDKNKDKYEELWSLIEESVDGQACWHDEIPGSWLALEEKIMLNKEQGKKFMKLEEIINLNKQLLVQLGEDELVPFLRYMHHAASIFCFEIMGKEDSERLNEEDKQINAILDPNWIVKAFALIITDEKFVKKRGVTLQKWKSFRKIGKLTVELLKLCWADFCNPDERRVLSSVMEHLGLITEQKLADPQYSQTVPEPYIVPCLLEEAKHDSIKSVLDPEYIRSSRTLCIVFENPFVPQAIWDKTISACIGKFSPCFYQAGSKRTTFEPQRGLVCGKLNKIWDFVLHCKGATLKLTMFNDVSHDVQQGIGQGLRLSIEDIINNILSMNNQKHRKYSHFLHNDYWVSDNELDIKKADKDSLMHHGHFEVSNETGDIRTKLTKDDCLVWFRDTDKVLTAQRFSDIAKVKKIHVDMVQSLSSWIYPGPGGKWENFQNQMTMHLGYDKVYGEKENSIFKICQCLMDRHDIGYGEYTVLRAAFIDIGRGQAAKVIDEALIEMESLR</sequence>
<dbReference type="Pfam" id="PF18738">
    <property type="entry name" value="HEPN_DZIP3"/>
    <property type="match status" value="1"/>
</dbReference>
<evidence type="ECO:0000313" key="4">
    <source>
        <dbReference type="Proteomes" id="UP000242188"/>
    </source>
</evidence>
<dbReference type="OrthoDB" id="10432947at2759"/>
<name>A0A210Q690_MIZYE</name>
<dbReference type="Proteomes" id="UP000242188">
    <property type="component" value="Unassembled WGS sequence"/>
</dbReference>
<feature type="domain" description="DZIP3-like HEPN" evidence="2">
    <location>
        <begin position="39"/>
        <end position="156"/>
    </location>
</feature>
<keyword evidence="3" id="KW-0808">Transferase</keyword>
<dbReference type="GO" id="GO:0016301">
    <property type="term" value="F:kinase activity"/>
    <property type="evidence" value="ECO:0007669"/>
    <property type="project" value="UniProtKB-KW"/>
</dbReference>
<protein>
    <submittedName>
        <fullName evidence="3">Serine/threonine-protein kinase pats1</fullName>
    </submittedName>
</protein>
<evidence type="ECO:0000259" key="2">
    <source>
        <dbReference type="Pfam" id="PF18738"/>
    </source>
</evidence>
<comment type="caution">
    <text evidence="3">The sequence shown here is derived from an EMBL/GenBank/DDBJ whole genome shotgun (WGS) entry which is preliminary data.</text>
</comment>
<dbReference type="AlphaFoldDB" id="A0A210Q690"/>
<accession>A0A210Q690</accession>
<gene>
    <name evidence="3" type="ORF">KP79_PYT24105</name>
</gene>
<dbReference type="InterPro" id="IPR041249">
    <property type="entry name" value="HEPN_DZIP3"/>
</dbReference>
<keyword evidence="3" id="KW-0418">Kinase</keyword>
<evidence type="ECO:0000256" key="1">
    <source>
        <dbReference type="SAM" id="MobiDB-lite"/>
    </source>
</evidence>
<keyword evidence="4" id="KW-1185">Reference proteome</keyword>
<dbReference type="InterPro" id="IPR027417">
    <property type="entry name" value="P-loop_NTPase"/>
</dbReference>
<dbReference type="Gene3D" id="3.40.50.300">
    <property type="entry name" value="P-loop containing nucleotide triphosphate hydrolases"/>
    <property type="match status" value="1"/>
</dbReference>
<feature type="compositionally biased region" description="Basic and acidic residues" evidence="1">
    <location>
        <begin position="309"/>
        <end position="322"/>
    </location>
</feature>